<dbReference type="SUPFAM" id="SSF54631">
    <property type="entry name" value="CBS-domain pair"/>
    <property type="match status" value="1"/>
</dbReference>
<keyword evidence="1 2" id="KW-0129">CBS domain</keyword>
<organism evidence="4 5">
    <name type="scientific">Anaerocolumna aminovalerica</name>
    <dbReference type="NCBI Taxonomy" id="1527"/>
    <lineage>
        <taxon>Bacteria</taxon>
        <taxon>Bacillati</taxon>
        <taxon>Bacillota</taxon>
        <taxon>Clostridia</taxon>
        <taxon>Lachnospirales</taxon>
        <taxon>Lachnospiraceae</taxon>
        <taxon>Anaerocolumna</taxon>
    </lineage>
</organism>
<evidence type="ECO:0000256" key="1">
    <source>
        <dbReference type="ARBA" id="ARBA00023122"/>
    </source>
</evidence>
<dbReference type="STRING" id="1527.SAMN04489757_15511"/>
<dbReference type="OrthoDB" id="9790355at2"/>
<feature type="domain" description="CBS" evidence="3">
    <location>
        <begin position="101"/>
        <end position="158"/>
    </location>
</feature>
<protein>
    <submittedName>
        <fullName evidence="4">CBS domain-containing protein</fullName>
    </submittedName>
</protein>
<sequence length="158" mass="17644">MIKAFDIMNTKVLSIGPNASVEEAVKIFSQNKISGLPVVDDNNKLIGILTERDIVVFSSDLHVIPLISSSNWISPYTDVSKISSSKRGYDLISKTQVEKVMTKKLYDVTGDASWYEIVKIMKSGKINHIPVVDNERKLIGIITRTDMLNYMAEHGISE</sequence>
<dbReference type="Pfam" id="PF00571">
    <property type="entry name" value="CBS"/>
    <property type="match status" value="2"/>
</dbReference>
<dbReference type="PROSITE" id="PS51371">
    <property type="entry name" value="CBS"/>
    <property type="match status" value="2"/>
</dbReference>
<dbReference type="PANTHER" id="PTHR43080:SF2">
    <property type="entry name" value="CBS DOMAIN-CONTAINING PROTEIN"/>
    <property type="match status" value="1"/>
</dbReference>
<reference evidence="4 5" key="1">
    <citation type="submission" date="2016-10" db="EMBL/GenBank/DDBJ databases">
        <authorList>
            <person name="de Groot N.N."/>
        </authorList>
    </citation>
    <scope>NUCLEOTIDE SEQUENCE [LARGE SCALE GENOMIC DNA]</scope>
    <source>
        <strain evidence="4 5">DSM 1283</strain>
    </source>
</reference>
<dbReference type="InterPro" id="IPR000644">
    <property type="entry name" value="CBS_dom"/>
</dbReference>
<feature type="domain" description="CBS" evidence="3">
    <location>
        <begin position="8"/>
        <end position="66"/>
    </location>
</feature>
<proteinExistence type="predicted"/>
<dbReference type="PANTHER" id="PTHR43080">
    <property type="entry name" value="CBS DOMAIN-CONTAINING PROTEIN CBSX3, MITOCHONDRIAL"/>
    <property type="match status" value="1"/>
</dbReference>
<accession>A0A1I5IWM5</accession>
<dbReference type="AlphaFoldDB" id="A0A1I5IWM5"/>
<evidence type="ECO:0000313" key="4">
    <source>
        <dbReference type="EMBL" id="SFO64740.1"/>
    </source>
</evidence>
<dbReference type="SMART" id="SM00116">
    <property type="entry name" value="CBS"/>
    <property type="match status" value="2"/>
</dbReference>
<gene>
    <name evidence="4" type="ORF">SAMN04489757_15511</name>
</gene>
<dbReference type="InterPro" id="IPR051257">
    <property type="entry name" value="Diverse_CBS-Domain"/>
</dbReference>
<name>A0A1I5IWM5_9FIRM</name>
<dbReference type="RefSeq" id="WP_091688977.1">
    <property type="nucleotide sequence ID" value="NZ_BAABFM010000036.1"/>
</dbReference>
<dbReference type="Proteomes" id="UP000198806">
    <property type="component" value="Unassembled WGS sequence"/>
</dbReference>
<dbReference type="InterPro" id="IPR046342">
    <property type="entry name" value="CBS_dom_sf"/>
</dbReference>
<evidence type="ECO:0000256" key="2">
    <source>
        <dbReference type="PROSITE-ProRule" id="PRU00703"/>
    </source>
</evidence>
<dbReference type="EMBL" id="FOWD01000055">
    <property type="protein sequence ID" value="SFO64740.1"/>
    <property type="molecule type" value="Genomic_DNA"/>
</dbReference>
<evidence type="ECO:0000259" key="3">
    <source>
        <dbReference type="PROSITE" id="PS51371"/>
    </source>
</evidence>
<dbReference type="Gene3D" id="3.10.580.10">
    <property type="entry name" value="CBS-domain"/>
    <property type="match status" value="1"/>
</dbReference>
<keyword evidence="5" id="KW-1185">Reference proteome</keyword>
<evidence type="ECO:0000313" key="5">
    <source>
        <dbReference type="Proteomes" id="UP000198806"/>
    </source>
</evidence>